<dbReference type="OrthoDB" id="1860at2"/>
<name>A0A0P9CWX2_9BACL</name>
<proteinExistence type="predicted"/>
<evidence type="ECO:0000313" key="2">
    <source>
        <dbReference type="Proteomes" id="UP000050482"/>
    </source>
</evidence>
<dbReference type="InterPro" id="IPR016195">
    <property type="entry name" value="Pol/histidinol_Pase-like"/>
</dbReference>
<accession>A0A0P9CWX2</accession>
<dbReference type="SUPFAM" id="SSF89550">
    <property type="entry name" value="PHP domain-like"/>
    <property type="match status" value="1"/>
</dbReference>
<comment type="caution">
    <text evidence="1">The sequence shown here is derived from an EMBL/GenBank/DDBJ whole genome shotgun (WGS) entry which is preliminary data.</text>
</comment>
<evidence type="ECO:0008006" key="3">
    <source>
        <dbReference type="Google" id="ProtNLM"/>
    </source>
</evidence>
<dbReference type="STRING" id="471514.AN477_08200"/>
<dbReference type="InterPro" id="IPR052018">
    <property type="entry name" value="PHP_domain"/>
</dbReference>
<dbReference type="CDD" id="cd07432">
    <property type="entry name" value="PHP_HisPPase"/>
    <property type="match status" value="1"/>
</dbReference>
<reference evidence="1 2" key="1">
    <citation type="submission" date="2015-09" db="EMBL/GenBank/DDBJ databases">
        <title>Draft genome sequence of Alicyclobacillus ferrooxydans DSM 22381.</title>
        <authorList>
            <person name="Hemp J."/>
        </authorList>
    </citation>
    <scope>NUCLEOTIDE SEQUENCE [LARGE SCALE GENOMIC DNA]</scope>
    <source>
        <strain evidence="1 2">TC-34</strain>
    </source>
</reference>
<protein>
    <recommendedName>
        <fullName evidence="3">Polymerase/histidinol phosphatase N-terminal domain-containing protein</fullName>
    </recommendedName>
</protein>
<dbReference type="Pfam" id="PF13263">
    <property type="entry name" value="PHP_C"/>
    <property type="match status" value="1"/>
</dbReference>
<dbReference type="EMBL" id="LJCO01000038">
    <property type="protein sequence ID" value="KPV44266.1"/>
    <property type="molecule type" value="Genomic_DNA"/>
</dbReference>
<sequence>MERLTGVTPGRTMWMETHLHTRNGSHDGSITLPELITFSESHPGWGVCLTDHDYVWPRRSVEELARQVSGLVVSGVEVTTELGHVLAYGLDEYVPGIHRIDKLRREVEQVGGVMVLAHPFRSELSPYYQYGHRPPGLPAIEEVARRPVFDYVDALEACNGTGTAAEEEAVRTVAALRGLPVTGGSDAHGAGALGRCATQFSTGVSTEREFIEAVLSGGTLAFDLRGGKGVNTV</sequence>
<evidence type="ECO:0000313" key="1">
    <source>
        <dbReference type="EMBL" id="KPV44266.1"/>
    </source>
</evidence>
<keyword evidence="2" id="KW-1185">Reference proteome</keyword>
<dbReference type="Gene3D" id="3.20.20.140">
    <property type="entry name" value="Metal-dependent hydrolases"/>
    <property type="match status" value="1"/>
</dbReference>
<dbReference type="GO" id="GO:0035312">
    <property type="term" value="F:5'-3' DNA exonuclease activity"/>
    <property type="evidence" value="ECO:0007669"/>
    <property type="project" value="TreeGrafter"/>
</dbReference>
<dbReference type="PANTHER" id="PTHR42924">
    <property type="entry name" value="EXONUCLEASE"/>
    <property type="match status" value="1"/>
</dbReference>
<dbReference type="RefSeq" id="WP_054968684.1">
    <property type="nucleotide sequence ID" value="NZ_LJCO01000038.1"/>
</dbReference>
<organism evidence="1 2">
    <name type="scientific">Alicyclobacillus ferrooxydans</name>
    <dbReference type="NCBI Taxonomy" id="471514"/>
    <lineage>
        <taxon>Bacteria</taxon>
        <taxon>Bacillati</taxon>
        <taxon>Bacillota</taxon>
        <taxon>Bacilli</taxon>
        <taxon>Bacillales</taxon>
        <taxon>Alicyclobacillaceae</taxon>
        <taxon>Alicyclobacillus</taxon>
    </lineage>
</organism>
<dbReference type="PANTHER" id="PTHR42924:SF3">
    <property type="entry name" value="POLYMERASE_HISTIDINOL PHOSPHATASE N-TERMINAL DOMAIN-CONTAINING PROTEIN"/>
    <property type="match status" value="1"/>
</dbReference>
<dbReference type="GO" id="GO:0004534">
    <property type="term" value="F:5'-3' RNA exonuclease activity"/>
    <property type="evidence" value="ECO:0007669"/>
    <property type="project" value="TreeGrafter"/>
</dbReference>
<dbReference type="AlphaFoldDB" id="A0A0P9CWX2"/>
<dbReference type="Proteomes" id="UP000050482">
    <property type="component" value="Unassembled WGS sequence"/>
</dbReference>
<gene>
    <name evidence="1" type="ORF">AN477_08200</name>
</gene>
<dbReference type="PATRIC" id="fig|471514.4.peg.1939"/>